<dbReference type="EMBL" id="CM042032">
    <property type="protein sequence ID" value="KAI3776041.1"/>
    <property type="molecule type" value="Genomic_DNA"/>
</dbReference>
<reference evidence="2" key="1">
    <citation type="journal article" date="2022" name="Mol. Ecol. Resour.">
        <title>The genomes of chicory, endive, great burdock and yacon provide insights into Asteraceae palaeo-polyploidization history and plant inulin production.</title>
        <authorList>
            <person name="Fan W."/>
            <person name="Wang S."/>
            <person name="Wang H."/>
            <person name="Wang A."/>
            <person name="Jiang F."/>
            <person name="Liu H."/>
            <person name="Zhao H."/>
            <person name="Xu D."/>
            <person name="Zhang Y."/>
        </authorList>
    </citation>
    <scope>NUCLEOTIDE SEQUENCE [LARGE SCALE GENOMIC DNA]</scope>
    <source>
        <strain evidence="2">cv. Yunnan</strain>
    </source>
</reference>
<sequence length="183" mass="19356">MQQVTIVWCTPGKRGRVQLDDGGEDGLSRKLTAGDGGCVLTVVVLMVAVMVNGGGDMMVSCSGDPDFGVDDEVDDLLSSGVEDSDGDDSEDGNDGEDGEGGDGGVGHVNQNQGDEPPVNTEGDQEPEVRVENVIPKVNEPAVVNDSDHGENEDSHVIVIEPEQVQNETIDYSRSISNINRNFK</sequence>
<comment type="caution">
    <text evidence="1">The sequence shown here is derived from an EMBL/GenBank/DDBJ whole genome shotgun (WGS) entry which is preliminary data.</text>
</comment>
<evidence type="ECO:0000313" key="1">
    <source>
        <dbReference type="EMBL" id="KAI3776041.1"/>
    </source>
</evidence>
<keyword evidence="2" id="KW-1185">Reference proteome</keyword>
<accession>A0ACB9FYZ6</accession>
<dbReference type="Proteomes" id="UP001056120">
    <property type="component" value="Linkage Group LG15"/>
</dbReference>
<protein>
    <submittedName>
        <fullName evidence="1">Uncharacterized protein</fullName>
    </submittedName>
</protein>
<reference evidence="1 2" key="2">
    <citation type="journal article" date="2022" name="Mol. Ecol. Resour.">
        <title>The genomes of chicory, endive, great burdock and yacon provide insights into Asteraceae paleo-polyploidization history and plant inulin production.</title>
        <authorList>
            <person name="Fan W."/>
            <person name="Wang S."/>
            <person name="Wang H."/>
            <person name="Wang A."/>
            <person name="Jiang F."/>
            <person name="Liu H."/>
            <person name="Zhao H."/>
            <person name="Xu D."/>
            <person name="Zhang Y."/>
        </authorList>
    </citation>
    <scope>NUCLEOTIDE SEQUENCE [LARGE SCALE GENOMIC DNA]</scope>
    <source>
        <strain evidence="2">cv. Yunnan</strain>
        <tissue evidence="1">Leaves</tissue>
    </source>
</reference>
<evidence type="ECO:0000313" key="2">
    <source>
        <dbReference type="Proteomes" id="UP001056120"/>
    </source>
</evidence>
<proteinExistence type="predicted"/>
<organism evidence="1 2">
    <name type="scientific">Smallanthus sonchifolius</name>
    <dbReference type="NCBI Taxonomy" id="185202"/>
    <lineage>
        <taxon>Eukaryota</taxon>
        <taxon>Viridiplantae</taxon>
        <taxon>Streptophyta</taxon>
        <taxon>Embryophyta</taxon>
        <taxon>Tracheophyta</taxon>
        <taxon>Spermatophyta</taxon>
        <taxon>Magnoliopsida</taxon>
        <taxon>eudicotyledons</taxon>
        <taxon>Gunneridae</taxon>
        <taxon>Pentapetalae</taxon>
        <taxon>asterids</taxon>
        <taxon>campanulids</taxon>
        <taxon>Asterales</taxon>
        <taxon>Asteraceae</taxon>
        <taxon>Asteroideae</taxon>
        <taxon>Heliantheae alliance</taxon>
        <taxon>Millerieae</taxon>
        <taxon>Smallanthus</taxon>
    </lineage>
</organism>
<gene>
    <name evidence="1" type="ORF">L1987_45801</name>
</gene>
<name>A0ACB9FYZ6_9ASTR</name>